<keyword evidence="3" id="KW-1185">Reference proteome</keyword>
<reference evidence="2 3" key="1">
    <citation type="submission" date="2020-05" db="EMBL/GenBank/DDBJ databases">
        <title>Identification and distribution of gene clusters putatively required for synthesis of sphingolipid metabolism inhibitors in phylogenetically diverse species of the filamentous fungus Fusarium.</title>
        <authorList>
            <person name="Kim H.-S."/>
            <person name="Busman M."/>
            <person name="Brown D.W."/>
            <person name="Divon H."/>
            <person name="Uhlig S."/>
            <person name="Proctor R.H."/>
        </authorList>
    </citation>
    <scope>NUCLEOTIDE SEQUENCE [LARGE SCALE GENOMIC DNA]</scope>
    <source>
        <strain evidence="2 3">NRRL 25311</strain>
    </source>
</reference>
<sequence>MLLQKERKQDADEFIRMFGDLIGSQRKKSSSPVWEYSLRHTRLGTAHRIDTLGHMSGKLLFTSHCTVSANFAAQAIEILTDSTYEPEARDLRVPGIHRDALYGTGNLDECISSCQQLLDFSIKLASGPMVTNSRWKTEILLARCLAELCQSKVRELLETNGIQHSNGDQDLGFGPLESLVPNLNTVGRIDPSYPEFLHCHSLLMIAQGARDMVGKADWFGQRLWSIYDNFESFSKTIPVLKLKYIDTCLQQDHGLSDALEGYKSLGRFFFEHGDIEASELVSSDAVSRSFSHLSSDDPMDFQTRERCLPLHRFEMEMFYASTYIEGLEMLQEDLEKADLRLAFLEQAYEHLSKASRAKDEIDRSKGSES</sequence>
<proteinExistence type="predicted"/>
<evidence type="ECO:0000313" key="3">
    <source>
        <dbReference type="Proteomes" id="UP000562682"/>
    </source>
</evidence>
<gene>
    <name evidence="2" type="ORF">FDENT_434</name>
</gene>
<evidence type="ECO:0000256" key="1">
    <source>
        <dbReference type="SAM" id="Coils"/>
    </source>
</evidence>
<accession>A0A8H6CX74</accession>
<evidence type="ECO:0000313" key="2">
    <source>
        <dbReference type="EMBL" id="KAF5695352.1"/>
    </source>
</evidence>
<comment type="caution">
    <text evidence="2">The sequence shown here is derived from an EMBL/GenBank/DDBJ whole genome shotgun (WGS) entry which is preliminary data.</text>
</comment>
<dbReference type="Proteomes" id="UP000562682">
    <property type="component" value="Unassembled WGS sequence"/>
</dbReference>
<feature type="coiled-coil region" evidence="1">
    <location>
        <begin position="327"/>
        <end position="354"/>
    </location>
</feature>
<dbReference type="EMBL" id="JAAOAK010000011">
    <property type="protein sequence ID" value="KAF5695352.1"/>
    <property type="molecule type" value="Genomic_DNA"/>
</dbReference>
<keyword evidence="1" id="KW-0175">Coiled coil</keyword>
<name>A0A8H6CX74_9HYPO</name>
<organism evidence="2 3">
    <name type="scientific">Fusarium denticulatum</name>
    <dbReference type="NCBI Taxonomy" id="48507"/>
    <lineage>
        <taxon>Eukaryota</taxon>
        <taxon>Fungi</taxon>
        <taxon>Dikarya</taxon>
        <taxon>Ascomycota</taxon>
        <taxon>Pezizomycotina</taxon>
        <taxon>Sordariomycetes</taxon>
        <taxon>Hypocreomycetidae</taxon>
        <taxon>Hypocreales</taxon>
        <taxon>Nectriaceae</taxon>
        <taxon>Fusarium</taxon>
        <taxon>Fusarium fujikuroi species complex</taxon>
    </lineage>
</organism>
<dbReference type="AlphaFoldDB" id="A0A8H6CX74"/>
<protein>
    <submittedName>
        <fullName evidence="2">Tetratricopeptide-like helical</fullName>
    </submittedName>
</protein>